<dbReference type="HOGENOM" id="CLU_000445_30_3_9"/>
<gene>
    <name evidence="10" type="ordered locus">CD196_2714</name>
</gene>
<dbReference type="PROSITE" id="PS51755">
    <property type="entry name" value="OMPR_PHOB"/>
    <property type="match status" value="1"/>
</dbReference>
<protein>
    <recommendedName>
        <fullName evidence="1">Stage 0 sporulation protein A homolog</fullName>
    </recommendedName>
</protein>
<dbReference type="CDD" id="cd17574">
    <property type="entry name" value="REC_OmpR"/>
    <property type="match status" value="1"/>
</dbReference>
<evidence type="ECO:0000256" key="7">
    <source>
        <dbReference type="PROSITE-ProRule" id="PRU01091"/>
    </source>
</evidence>
<evidence type="ECO:0000313" key="10">
    <source>
        <dbReference type="EMBL" id="CBA65237.1"/>
    </source>
</evidence>
<name>A0A0H3NEV0_CLODC</name>
<feature type="modified residue" description="4-aspartylphosphate" evidence="6">
    <location>
        <position position="36"/>
    </location>
</feature>
<dbReference type="EMBL" id="FN538970">
    <property type="protein sequence ID" value="CBA65237.1"/>
    <property type="molecule type" value="Genomic_DNA"/>
</dbReference>
<dbReference type="InterPro" id="IPR011006">
    <property type="entry name" value="CheY-like_superfamily"/>
</dbReference>
<keyword evidence="4" id="KW-0804">Transcription</keyword>
<dbReference type="InterPro" id="IPR001789">
    <property type="entry name" value="Sig_transdc_resp-reg_receiver"/>
</dbReference>
<dbReference type="InterPro" id="IPR001867">
    <property type="entry name" value="OmpR/PhoB-type_DNA-bd"/>
</dbReference>
<keyword evidence="6" id="KW-0597">Phosphoprotein</keyword>
<organism evidence="10 11">
    <name type="scientific">Clostridioides difficile (strain CD196)</name>
    <name type="common">Peptoclostridium difficile</name>
    <dbReference type="NCBI Taxonomy" id="645462"/>
    <lineage>
        <taxon>Bacteria</taxon>
        <taxon>Bacillati</taxon>
        <taxon>Bacillota</taxon>
        <taxon>Clostridia</taxon>
        <taxon>Peptostreptococcales</taxon>
        <taxon>Peptostreptococcaceae</taxon>
        <taxon>Clostridioides</taxon>
    </lineage>
</organism>
<evidence type="ECO:0000259" key="8">
    <source>
        <dbReference type="PROSITE" id="PS50110"/>
    </source>
</evidence>
<dbReference type="GO" id="GO:0032993">
    <property type="term" value="C:protein-DNA complex"/>
    <property type="evidence" value="ECO:0007669"/>
    <property type="project" value="TreeGrafter"/>
</dbReference>
<dbReference type="PROSITE" id="PS50110">
    <property type="entry name" value="RESPONSE_REGULATORY"/>
    <property type="match status" value="1"/>
</dbReference>
<evidence type="ECO:0000256" key="5">
    <source>
        <dbReference type="ARBA" id="ARBA00024867"/>
    </source>
</evidence>
<comment type="function">
    <text evidence="5">May play the central regulatory role in sporulation. It may be an element of the effector pathway responsible for the activation of sporulation genes in response to nutritional stress. Spo0A may act in concert with spo0H (a sigma factor) to control the expression of some genes that are critical to the sporulation process.</text>
</comment>
<dbReference type="GO" id="GO:0000976">
    <property type="term" value="F:transcription cis-regulatory region binding"/>
    <property type="evidence" value="ECO:0007669"/>
    <property type="project" value="TreeGrafter"/>
</dbReference>
<evidence type="ECO:0000256" key="3">
    <source>
        <dbReference type="ARBA" id="ARBA00023125"/>
    </source>
</evidence>
<dbReference type="Gene3D" id="1.10.10.10">
    <property type="entry name" value="Winged helix-like DNA-binding domain superfamily/Winged helix DNA-binding domain"/>
    <property type="match status" value="1"/>
</dbReference>
<evidence type="ECO:0000313" key="11">
    <source>
        <dbReference type="Proteomes" id="UP000002068"/>
    </source>
</evidence>
<dbReference type="PANTHER" id="PTHR48111:SF43">
    <property type="entry name" value="STAGE 0 SPORULATION PROTEIN A HOMOLOG"/>
    <property type="match status" value="1"/>
</dbReference>
<dbReference type="InterPro" id="IPR039420">
    <property type="entry name" value="WalR-like"/>
</dbReference>
<feature type="domain" description="Response regulatory" evidence="8">
    <location>
        <begin position="1"/>
        <end position="100"/>
    </location>
</feature>
<dbReference type="Pfam" id="PF00072">
    <property type="entry name" value="Response_reg"/>
    <property type="match status" value="1"/>
</dbReference>
<dbReference type="Proteomes" id="UP000002068">
    <property type="component" value="Chromosome"/>
</dbReference>
<evidence type="ECO:0000256" key="6">
    <source>
        <dbReference type="PROSITE-ProRule" id="PRU00169"/>
    </source>
</evidence>
<dbReference type="InterPro" id="IPR036388">
    <property type="entry name" value="WH-like_DNA-bd_sf"/>
</dbReference>
<dbReference type="GO" id="GO:0006355">
    <property type="term" value="P:regulation of DNA-templated transcription"/>
    <property type="evidence" value="ECO:0007669"/>
    <property type="project" value="InterPro"/>
</dbReference>
<dbReference type="PANTHER" id="PTHR48111">
    <property type="entry name" value="REGULATOR OF RPOS"/>
    <property type="match status" value="1"/>
</dbReference>
<dbReference type="RefSeq" id="WP_009891175.1">
    <property type="nucleotide sequence ID" value="NC_013315.1"/>
</dbReference>
<feature type="DNA-binding region" description="OmpR/PhoB-type" evidence="7">
    <location>
        <begin position="108"/>
        <end position="204"/>
    </location>
</feature>
<dbReference type="GO" id="GO:0000156">
    <property type="term" value="F:phosphorelay response regulator activity"/>
    <property type="evidence" value="ECO:0007669"/>
    <property type="project" value="TreeGrafter"/>
</dbReference>
<evidence type="ECO:0000256" key="4">
    <source>
        <dbReference type="ARBA" id="ARBA00023163"/>
    </source>
</evidence>
<dbReference type="Gene3D" id="6.10.250.690">
    <property type="match status" value="1"/>
</dbReference>
<reference evidence="10 11" key="1">
    <citation type="journal article" date="2009" name="Genome Biol.">
        <title>Comparative genome and phenotypic analysis of Clostridium difficile 027 strains provides insight into the evolution of a hypervirulent bacterium.</title>
        <authorList>
            <person name="Stabler R.A."/>
            <person name="He M."/>
            <person name="Dawson L."/>
            <person name="Martin M."/>
            <person name="Valiente E."/>
            <person name="Corton C."/>
            <person name="Lawley T.D."/>
            <person name="Sebaihia M."/>
            <person name="Quail M.A."/>
            <person name="Rose G."/>
            <person name="Gerding D.N."/>
            <person name="Gibert M."/>
            <person name="Popoff M.R."/>
            <person name="Parkhill J."/>
            <person name="Dougan G."/>
            <person name="Wren B.W."/>
        </authorList>
    </citation>
    <scope>NUCLEOTIDE SEQUENCE [LARGE SCALE GENOMIC DNA]</scope>
    <source>
        <strain evidence="10 11">CD196</strain>
    </source>
</reference>
<proteinExistence type="predicted"/>
<feature type="domain" description="OmpR/PhoB-type" evidence="9">
    <location>
        <begin position="108"/>
        <end position="204"/>
    </location>
</feature>
<keyword evidence="2" id="KW-0805">Transcription regulation</keyword>
<dbReference type="SMART" id="SM00448">
    <property type="entry name" value="REC"/>
    <property type="match status" value="1"/>
</dbReference>
<evidence type="ECO:0000259" key="9">
    <source>
        <dbReference type="PROSITE" id="PS51755"/>
    </source>
</evidence>
<dbReference type="Gene3D" id="3.40.50.2300">
    <property type="match status" value="1"/>
</dbReference>
<evidence type="ECO:0000256" key="2">
    <source>
        <dbReference type="ARBA" id="ARBA00023015"/>
    </source>
</evidence>
<dbReference type="SMART" id="SM00862">
    <property type="entry name" value="Trans_reg_C"/>
    <property type="match status" value="1"/>
</dbReference>
<sequence>MQFFENNGYSTQTLDTNNCDVLQVIQESTPDLILLDINLPNIDGFSLCRQIRNCSTIPIIFITARDSAIDELNGLTMGGDDYITKPYNLPLLLARVKNLLKRVDSSDKQKIKYREIILNLISATVEYQNAVIELSRTELKIMYYLFQNVGSIVPRIDLVEYLWDNHIHIDDNALSVNITRLREKLRGIGITDLIITKRGMGYRI</sequence>
<evidence type="ECO:0000256" key="1">
    <source>
        <dbReference type="ARBA" id="ARBA00018672"/>
    </source>
</evidence>
<dbReference type="KEGG" id="cdc:CD196_2714"/>
<accession>A0A0H3NEV0</accession>
<dbReference type="SUPFAM" id="SSF52172">
    <property type="entry name" value="CheY-like"/>
    <property type="match status" value="1"/>
</dbReference>
<keyword evidence="3 7" id="KW-0238">DNA-binding</keyword>
<dbReference type="AlphaFoldDB" id="A0A0H3NEV0"/>
<dbReference type="Pfam" id="PF00486">
    <property type="entry name" value="Trans_reg_C"/>
    <property type="match status" value="1"/>
</dbReference>
<dbReference type="GO" id="GO:0005829">
    <property type="term" value="C:cytosol"/>
    <property type="evidence" value="ECO:0007669"/>
    <property type="project" value="TreeGrafter"/>
</dbReference>
<dbReference type="CDD" id="cd00383">
    <property type="entry name" value="trans_reg_C"/>
    <property type="match status" value="1"/>
</dbReference>